<comment type="similarity">
    <text evidence="6">Belongs to the velvet family. VelB subfamily.</text>
</comment>
<feature type="region of interest" description="Disordered" evidence="7">
    <location>
        <begin position="175"/>
        <end position="202"/>
    </location>
</feature>
<feature type="compositionally biased region" description="Pro residues" evidence="7">
    <location>
        <begin position="193"/>
        <end position="202"/>
    </location>
</feature>
<dbReference type="Proteomes" id="UP001172684">
    <property type="component" value="Unassembled WGS sequence"/>
</dbReference>
<evidence type="ECO:0000259" key="8">
    <source>
        <dbReference type="PROSITE" id="PS51821"/>
    </source>
</evidence>
<dbReference type="Pfam" id="PF11754">
    <property type="entry name" value="Velvet"/>
    <property type="match status" value="1"/>
</dbReference>
<keyword evidence="3" id="KW-0805">Transcription regulation</keyword>
<dbReference type="InterPro" id="IPR037525">
    <property type="entry name" value="Velvet_dom"/>
</dbReference>
<keyword evidence="5" id="KW-0539">Nucleus</keyword>
<gene>
    <name evidence="9" type="ORF">H2201_005627</name>
</gene>
<evidence type="ECO:0000256" key="7">
    <source>
        <dbReference type="SAM" id="MobiDB-lite"/>
    </source>
</evidence>
<dbReference type="Gene3D" id="2.60.40.3960">
    <property type="entry name" value="Velvet domain"/>
    <property type="match status" value="2"/>
</dbReference>
<comment type="subcellular location">
    <subcellularLocation>
        <location evidence="1">Nucleus</location>
    </subcellularLocation>
</comment>
<evidence type="ECO:0000256" key="6">
    <source>
        <dbReference type="ARBA" id="ARBA00038045"/>
    </source>
</evidence>
<dbReference type="InterPro" id="IPR021740">
    <property type="entry name" value="Velvet"/>
</dbReference>
<evidence type="ECO:0000256" key="3">
    <source>
        <dbReference type="ARBA" id="ARBA00023015"/>
    </source>
</evidence>
<keyword evidence="2" id="KW-0749">Sporulation</keyword>
<dbReference type="PANTHER" id="PTHR33572">
    <property type="entry name" value="SPORE DEVELOPMENT REGULATOR VOSA"/>
    <property type="match status" value="1"/>
</dbReference>
<comment type="caution">
    <text evidence="9">The sequence shown here is derived from an EMBL/GenBank/DDBJ whole genome shotgun (WGS) entry which is preliminary data.</text>
</comment>
<evidence type="ECO:0000256" key="5">
    <source>
        <dbReference type="ARBA" id="ARBA00023242"/>
    </source>
</evidence>
<dbReference type="InterPro" id="IPR038491">
    <property type="entry name" value="Velvet_dom_sf"/>
</dbReference>
<feature type="domain" description="Velvet" evidence="8">
    <location>
        <begin position="28"/>
        <end position="323"/>
    </location>
</feature>
<reference evidence="9" key="1">
    <citation type="submission" date="2022-10" db="EMBL/GenBank/DDBJ databases">
        <title>Culturing micro-colonial fungi from biological soil crusts in the Mojave desert and describing Neophaeococcomyces mojavensis, and introducing the new genera and species Taxawa tesnikishii.</title>
        <authorList>
            <person name="Kurbessoian T."/>
            <person name="Stajich J.E."/>
        </authorList>
    </citation>
    <scope>NUCLEOTIDE SEQUENCE</scope>
    <source>
        <strain evidence="9">TK_1</strain>
    </source>
</reference>
<name>A0ABQ9NPA0_9PEZI</name>
<dbReference type="PANTHER" id="PTHR33572:SF3">
    <property type="entry name" value="VELVET COMPLEX SUBUNIT B"/>
    <property type="match status" value="1"/>
</dbReference>
<keyword evidence="10" id="KW-1185">Reference proteome</keyword>
<sequence length="340" mass="37304">MAALNSMMRMVPIQTQHSYNNPLQGYIGRKGDRLFQLVIEQQPIRARMCGFGDKDRRPITPPPCIRLIVKDYNTGKEVPVNEVDSTFFVLTVDLWDEHAKHEVNLVRHSTGAPTVSISSSTITSYPPPPDRAFYMAPMPMPMGVAMQHPYGQPMTAAPPPVSPYAPGPPMHQGYYQQAPATPVTPGSGYQYPHAPPQGYAPPPMPIQVAAPPAQATGMFTRNLIGSLTVNAFKLHDTENKVGFWFVLQDLSVRTEGLFRLKMNFVDVGSGAGNNTLNQGRAPVLATVFSDQFQVYSAKKFPGVIESTPLSKVFAGQGIKIPIRKDGPKQLPNQAEYDADD</sequence>
<accession>A0ABQ9NPA0</accession>
<protein>
    <recommendedName>
        <fullName evidence="8">Velvet domain-containing protein</fullName>
    </recommendedName>
</protein>
<evidence type="ECO:0000313" key="9">
    <source>
        <dbReference type="EMBL" id="KAJ9663419.1"/>
    </source>
</evidence>
<organism evidence="9 10">
    <name type="scientific">Coniosporium apollinis</name>
    <dbReference type="NCBI Taxonomy" id="61459"/>
    <lineage>
        <taxon>Eukaryota</taxon>
        <taxon>Fungi</taxon>
        <taxon>Dikarya</taxon>
        <taxon>Ascomycota</taxon>
        <taxon>Pezizomycotina</taxon>
        <taxon>Dothideomycetes</taxon>
        <taxon>Dothideomycetes incertae sedis</taxon>
        <taxon>Coniosporium</taxon>
    </lineage>
</organism>
<dbReference type="EMBL" id="JAPDRL010000043">
    <property type="protein sequence ID" value="KAJ9663419.1"/>
    <property type="molecule type" value="Genomic_DNA"/>
</dbReference>
<proteinExistence type="inferred from homology"/>
<evidence type="ECO:0000256" key="2">
    <source>
        <dbReference type="ARBA" id="ARBA00022969"/>
    </source>
</evidence>
<dbReference type="PROSITE" id="PS51821">
    <property type="entry name" value="VELVET"/>
    <property type="match status" value="1"/>
</dbReference>
<keyword evidence="4" id="KW-0804">Transcription</keyword>
<evidence type="ECO:0000256" key="4">
    <source>
        <dbReference type="ARBA" id="ARBA00023163"/>
    </source>
</evidence>
<evidence type="ECO:0000256" key="1">
    <source>
        <dbReference type="ARBA" id="ARBA00004123"/>
    </source>
</evidence>
<evidence type="ECO:0000313" key="10">
    <source>
        <dbReference type="Proteomes" id="UP001172684"/>
    </source>
</evidence>